<accession>A0ABZ3DQB5</accession>
<reference evidence="3 4" key="1">
    <citation type="submission" date="2022-10" db="EMBL/GenBank/DDBJ databases">
        <title>Genomic of Burkholderia cepacia PN-1.</title>
        <authorList>
            <person name="Yang Y."/>
            <person name="Guan H."/>
            <person name="Huang J."/>
        </authorList>
    </citation>
    <scope>NUCLEOTIDE SEQUENCE [LARGE SCALE GENOMIC DNA]</scope>
    <source>
        <strain evidence="3 4">PN-1</strain>
    </source>
</reference>
<organism evidence="3 4">
    <name type="scientific">Burkholderia arboris</name>
    <dbReference type="NCBI Taxonomy" id="488730"/>
    <lineage>
        <taxon>Bacteria</taxon>
        <taxon>Pseudomonadati</taxon>
        <taxon>Pseudomonadota</taxon>
        <taxon>Betaproteobacteria</taxon>
        <taxon>Burkholderiales</taxon>
        <taxon>Burkholderiaceae</taxon>
        <taxon>Burkholderia</taxon>
        <taxon>Burkholderia cepacia complex</taxon>
    </lineage>
</organism>
<gene>
    <name evidence="3" type="ORF">OHZ10_30740</name>
</gene>
<keyword evidence="2" id="KW-1133">Transmembrane helix</keyword>
<dbReference type="Proteomes" id="UP001448498">
    <property type="component" value="Chromosome 3"/>
</dbReference>
<keyword evidence="4" id="KW-1185">Reference proteome</keyword>
<evidence type="ECO:0000256" key="1">
    <source>
        <dbReference type="SAM" id="MobiDB-lite"/>
    </source>
</evidence>
<evidence type="ECO:0000256" key="2">
    <source>
        <dbReference type="SAM" id="Phobius"/>
    </source>
</evidence>
<keyword evidence="2" id="KW-0812">Transmembrane</keyword>
<feature type="region of interest" description="Disordered" evidence="1">
    <location>
        <begin position="40"/>
        <end position="61"/>
    </location>
</feature>
<evidence type="ECO:0000313" key="4">
    <source>
        <dbReference type="Proteomes" id="UP001448498"/>
    </source>
</evidence>
<keyword evidence="2" id="KW-0472">Membrane</keyword>
<feature type="transmembrane region" description="Helical" evidence="2">
    <location>
        <begin position="20"/>
        <end position="40"/>
    </location>
</feature>
<protein>
    <submittedName>
        <fullName evidence="3">Uncharacterized protein</fullName>
    </submittedName>
</protein>
<sequence length="61" mass="6337">MGNSSLGNGSPAFFERARFMLSLVFGFGFGIGIATATHGTQQKITDKSIRPGGRSATSVNS</sequence>
<dbReference type="RefSeq" id="WP_081052065.1">
    <property type="nucleotide sequence ID" value="NZ_CABVPX010000008.1"/>
</dbReference>
<evidence type="ECO:0000313" key="3">
    <source>
        <dbReference type="EMBL" id="XAE50863.1"/>
    </source>
</evidence>
<proteinExistence type="predicted"/>
<dbReference type="EMBL" id="CP109822">
    <property type="protein sequence ID" value="XAE50863.1"/>
    <property type="molecule type" value="Genomic_DNA"/>
</dbReference>
<name>A0ABZ3DQB5_9BURK</name>